<evidence type="ECO:0000256" key="13">
    <source>
        <dbReference type="PROSITE-ProRule" id="PRU10144"/>
    </source>
</evidence>
<dbReference type="Pfam" id="PF07715">
    <property type="entry name" value="Plug"/>
    <property type="match status" value="1"/>
</dbReference>
<evidence type="ECO:0000256" key="5">
    <source>
        <dbReference type="ARBA" id="ARBA00022692"/>
    </source>
</evidence>
<evidence type="ECO:0000313" key="20">
    <source>
        <dbReference type="Proteomes" id="UP000321807"/>
    </source>
</evidence>
<evidence type="ECO:0000256" key="4">
    <source>
        <dbReference type="ARBA" id="ARBA00022496"/>
    </source>
</evidence>
<dbReference type="Gene3D" id="2.40.170.20">
    <property type="entry name" value="TonB-dependent receptor, beta-barrel domain"/>
    <property type="match status" value="1"/>
</dbReference>
<feature type="domain" description="TonB-dependent receptor plug" evidence="18">
    <location>
        <begin position="99"/>
        <end position="211"/>
    </location>
</feature>
<comment type="similarity">
    <text evidence="12 14">Belongs to the TonB-dependent receptor family.</text>
</comment>
<evidence type="ECO:0000256" key="15">
    <source>
        <dbReference type="SAM" id="MobiDB-lite"/>
    </source>
</evidence>
<evidence type="ECO:0000259" key="17">
    <source>
        <dbReference type="Pfam" id="PF00593"/>
    </source>
</evidence>
<keyword evidence="7" id="KW-0408">Iron</keyword>
<evidence type="ECO:0000256" key="12">
    <source>
        <dbReference type="PROSITE-ProRule" id="PRU01360"/>
    </source>
</evidence>
<dbReference type="PANTHER" id="PTHR32552:SF81">
    <property type="entry name" value="TONB-DEPENDENT OUTER MEMBRANE RECEPTOR"/>
    <property type="match status" value="1"/>
</dbReference>
<keyword evidence="9 14" id="KW-0798">TonB box</keyword>
<keyword evidence="8" id="KW-0406">Ion transport</keyword>
<dbReference type="InterPro" id="IPR036942">
    <property type="entry name" value="Beta-barrel_TonB_sf"/>
</dbReference>
<gene>
    <name evidence="19" type="ORF">CS053_04670</name>
</gene>
<feature type="domain" description="TonB-dependent receptor-like beta-barrel" evidence="17">
    <location>
        <begin position="349"/>
        <end position="752"/>
    </location>
</feature>
<dbReference type="GO" id="GO:0006826">
    <property type="term" value="P:iron ion transport"/>
    <property type="evidence" value="ECO:0007669"/>
    <property type="project" value="UniProtKB-KW"/>
</dbReference>
<dbReference type="InterPro" id="IPR010917">
    <property type="entry name" value="TonB_rcpt_CS"/>
</dbReference>
<dbReference type="PROSITE" id="PS01156">
    <property type="entry name" value="TONB_DEPENDENT_REC_2"/>
    <property type="match status" value="1"/>
</dbReference>
<dbReference type="KEGG" id="rgl:CS053_04670"/>
<dbReference type="InterPro" id="IPR000531">
    <property type="entry name" value="Beta-barrel_TonB"/>
</dbReference>
<evidence type="ECO:0000256" key="7">
    <source>
        <dbReference type="ARBA" id="ARBA00023004"/>
    </source>
</evidence>
<comment type="subcellular location">
    <subcellularLocation>
        <location evidence="1 12">Cell outer membrane</location>
        <topology evidence="1 12">Multi-pass membrane protein</topology>
    </subcellularLocation>
</comment>
<evidence type="ECO:0000256" key="9">
    <source>
        <dbReference type="ARBA" id="ARBA00023077"/>
    </source>
</evidence>
<feature type="compositionally biased region" description="Basic and acidic residues" evidence="15">
    <location>
        <begin position="13"/>
        <end position="24"/>
    </location>
</feature>
<dbReference type="AlphaFoldDB" id="A0A5B9E0W5"/>
<name>A0A5B9E0W5_9GAMM</name>
<dbReference type="InterPro" id="IPR039426">
    <property type="entry name" value="TonB-dep_rcpt-like"/>
</dbReference>
<keyword evidence="10 12" id="KW-0472">Membrane</keyword>
<accession>A0A5B9E0W5</accession>
<dbReference type="PROSITE" id="PS52016">
    <property type="entry name" value="TONB_DEPENDENT_REC_3"/>
    <property type="match status" value="1"/>
</dbReference>
<dbReference type="InterPro" id="IPR012910">
    <property type="entry name" value="Plug_dom"/>
</dbReference>
<feature type="signal peptide" evidence="16">
    <location>
        <begin position="1"/>
        <end position="48"/>
    </location>
</feature>
<dbReference type="GO" id="GO:0009279">
    <property type="term" value="C:cell outer membrane"/>
    <property type="evidence" value="ECO:0007669"/>
    <property type="project" value="UniProtKB-SubCell"/>
</dbReference>
<keyword evidence="19" id="KW-0675">Receptor</keyword>
<proteinExistence type="inferred from homology"/>
<keyword evidence="6 16" id="KW-0732">Signal</keyword>
<keyword evidence="2 12" id="KW-0813">Transport</keyword>
<dbReference type="SUPFAM" id="SSF56935">
    <property type="entry name" value="Porins"/>
    <property type="match status" value="1"/>
</dbReference>
<organism evidence="19 20">
    <name type="scientific">Rhodanobacter glycinis</name>
    <dbReference type="NCBI Taxonomy" id="582702"/>
    <lineage>
        <taxon>Bacteria</taxon>
        <taxon>Pseudomonadati</taxon>
        <taxon>Pseudomonadota</taxon>
        <taxon>Gammaproteobacteria</taxon>
        <taxon>Lysobacterales</taxon>
        <taxon>Rhodanobacteraceae</taxon>
        <taxon>Rhodanobacter</taxon>
    </lineage>
</organism>
<evidence type="ECO:0000256" key="6">
    <source>
        <dbReference type="ARBA" id="ARBA00022729"/>
    </source>
</evidence>
<evidence type="ECO:0000256" key="8">
    <source>
        <dbReference type="ARBA" id="ARBA00023065"/>
    </source>
</evidence>
<evidence type="ECO:0000256" key="10">
    <source>
        <dbReference type="ARBA" id="ARBA00023136"/>
    </source>
</evidence>
<evidence type="ECO:0000256" key="16">
    <source>
        <dbReference type="SAM" id="SignalP"/>
    </source>
</evidence>
<evidence type="ECO:0000256" key="2">
    <source>
        <dbReference type="ARBA" id="ARBA00022448"/>
    </source>
</evidence>
<evidence type="ECO:0000256" key="1">
    <source>
        <dbReference type="ARBA" id="ARBA00004571"/>
    </source>
</evidence>
<feature type="short sequence motif" description="TonB C-terminal box" evidence="13">
    <location>
        <begin position="779"/>
        <end position="796"/>
    </location>
</feature>
<sequence>MGTSSARGSIGAGHDHHDRPGATDRRPLTRAICVALLLALAGASPAWAAVPVGQQIIGKASTTAASGTSVRPAQDKATTKHAVTLGEVMVTADRRREPSREVPMHVDEVPAGRLRRLGAQSLGDYVSYQPGVFFASQGGAGQGQLVMRGVSTGNQTSPTVSVYIDDVPVGGSTVYASAATFVFDPALLDLDHIEFLFGPQGTLYGAGSMGGLIKYVTHQPDTDRFGGNAGVDISHTQGAGMGYTEHATLNLPLVKGVAALRASVFDRHSAGVYRAVGETPATGADRTHTRGARVQLQVDASSRLSFNLSAMAQKIAADGLSMADYSLATGRPVSGGMYHRRLNHREPFSQTLQLYAFRAGYEFGWAHLDWISSYQNFVNRSVQDYPDGFLALLNVLGPAFGVDRQLSSLYVDSRYDVHKTSQEMRLTSRKGEHIDWLAGMWFNREEAWEQYALEGANLPPPGNSVLLTQRVNARFEEYAGYGNVTWHVTPTMDVSAGLRASGNAQQLSNVESGAVAGSAGGFREHMISDDITKMLTFSYRPDKTHSYYLRASTGYRPGGLQAPVTSTIFGANPGAKNSFGSDTLQSYELGYKGSHLDGRLNIGADVYDIEWHRMQLITYTVGNAIIENTGDARIDGLELQATWRDGPWLLSGSGAWTDARTLEGNPQQGIAAHARLPYSARIATTLAAKYTGRFRGHESYVGATMRVSSRRHAGFPGDASDPDFKLPGYGMLDLDAGVVLRHGIDVDVYLRNALDRRVPVGALNDQSINFLASVGGPMLVHLTTPRTLGVSVEVPF</sequence>
<evidence type="ECO:0000256" key="11">
    <source>
        <dbReference type="ARBA" id="ARBA00023237"/>
    </source>
</evidence>
<evidence type="ECO:0000256" key="14">
    <source>
        <dbReference type="RuleBase" id="RU003357"/>
    </source>
</evidence>
<dbReference type="Proteomes" id="UP000321807">
    <property type="component" value="Chromosome"/>
</dbReference>
<evidence type="ECO:0000256" key="3">
    <source>
        <dbReference type="ARBA" id="ARBA00022452"/>
    </source>
</evidence>
<protein>
    <submittedName>
        <fullName evidence="19">TonB-dependent receptor</fullName>
    </submittedName>
</protein>
<evidence type="ECO:0000259" key="18">
    <source>
        <dbReference type="Pfam" id="PF07715"/>
    </source>
</evidence>
<evidence type="ECO:0000313" key="19">
    <source>
        <dbReference type="EMBL" id="QEE23877.1"/>
    </source>
</evidence>
<dbReference type="EMBL" id="CP042807">
    <property type="protein sequence ID" value="QEE23877.1"/>
    <property type="molecule type" value="Genomic_DNA"/>
</dbReference>
<keyword evidence="3 12" id="KW-1134">Transmembrane beta strand</keyword>
<keyword evidence="4" id="KW-0410">Iron transport</keyword>
<feature type="region of interest" description="Disordered" evidence="15">
    <location>
        <begin position="1"/>
        <end position="24"/>
    </location>
</feature>
<dbReference type="Pfam" id="PF00593">
    <property type="entry name" value="TonB_dep_Rec_b-barrel"/>
    <property type="match status" value="1"/>
</dbReference>
<reference evidence="19 20" key="1">
    <citation type="submission" date="2019-08" db="EMBL/GenBank/DDBJ databases">
        <title>Complete genome sequence of Rhodanobacter glycinis strain T01E-68 isolated from tomato root.</title>
        <authorList>
            <person name="Weon H.-Y."/>
            <person name="Lee S.A."/>
        </authorList>
    </citation>
    <scope>NUCLEOTIDE SEQUENCE [LARGE SCALE GENOMIC DNA]</scope>
    <source>
        <strain evidence="19 20">T01E-68</strain>
    </source>
</reference>
<dbReference type="PANTHER" id="PTHR32552">
    <property type="entry name" value="FERRICHROME IRON RECEPTOR-RELATED"/>
    <property type="match status" value="1"/>
</dbReference>
<keyword evidence="11 12" id="KW-0998">Cell outer membrane</keyword>
<feature type="chain" id="PRO_5022691442" evidence="16">
    <location>
        <begin position="49"/>
        <end position="796"/>
    </location>
</feature>
<keyword evidence="5 12" id="KW-0812">Transmembrane</keyword>